<protein>
    <submittedName>
        <fullName evidence="2">(Mediterranean fruit fly) hypothetical protein</fullName>
    </submittedName>
</protein>
<keyword evidence="3" id="KW-1185">Reference proteome</keyword>
<feature type="region of interest" description="Disordered" evidence="1">
    <location>
        <begin position="113"/>
        <end position="154"/>
    </location>
</feature>
<name>A0A811USG5_CERCA</name>
<sequence length="154" mass="17383">MPVVDSTQPTEKAFYFNCILRTLQGAALDVKRREQPSDWSTLRELLVDEFGERTPILTLILQGDPFSNTNLCQNQTRQVKVSHPSQQSHCTNSFNGPITYTPGNALQTSSLQTRVSHPVGSNQSRIRRYGQPDPMDQDASNFQLEASEDYPRLN</sequence>
<reference evidence="2" key="1">
    <citation type="submission" date="2020-11" db="EMBL/GenBank/DDBJ databases">
        <authorList>
            <person name="Whitehead M."/>
        </authorList>
    </citation>
    <scope>NUCLEOTIDE SEQUENCE</scope>
    <source>
        <strain evidence="2">EGII</strain>
    </source>
</reference>
<dbReference type="AlphaFoldDB" id="A0A811USG5"/>
<gene>
    <name evidence="2" type="ORF">CCAP1982_LOCUS10587</name>
</gene>
<dbReference type="Proteomes" id="UP000606786">
    <property type="component" value="Unassembled WGS sequence"/>
</dbReference>
<evidence type="ECO:0000313" key="2">
    <source>
        <dbReference type="EMBL" id="CAD7002099.1"/>
    </source>
</evidence>
<evidence type="ECO:0000256" key="1">
    <source>
        <dbReference type="SAM" id="MobiDB-lite"/>
    </source>
</evidence>
<dbReference type="EMBL" id="CAJHJT010000023">
    <property type="protein sequence ID" value="CAD7002099.1"/>
    <property type="molecule type" value="Genomic_DNA"/>
</dbReference>
<accession>A0A811USG5</accession>
<dbReference type="OrthoDB" id="7992991at2759"/>
<feature type="compositionally biased region" description="Polar residues" evidence="1">
    <location>
        <begin position="113"/>
        <end position="124"/>
    </location>
</feature>
<evidence type="ECO:0000313" key="3">
    <source>
        <dbReference type="Proteomes" id="UP000606786"/>
    </source>
</evidence>
<comment type="caution">
    <text evidence="2">The sequence shown here is derived from an EMBL/GenBank/DDBJ whole genome shotgun (WGS) entry which is preliminary data.</text>
</comment>
<proteinExistence type="predicted"/>
<organism evidence="2 3">
    <name type="scientific">Ceratitis capitata</name>
    <name type="common">Mediterranean fruit fly</name>
    <name type="synonym">Tephritis capitata</name>
    <dbReference type="NCBI Taxonomy" id="7213"/>
    <lineage>
        <taxon>Eukaryota</taxon>
        <taxon>Metazoa</taxon>
        <taxon>Ecdysozoa</taxon>
        <taxon>Arthropoda</taxon>
        <taxon>Hexapoda</taxon>
        <taxon>Insecta</taxon>
        <taxon>Pterygota</taxon>
        <taxon>Neoptera</taxon>
        <taxon>Endopterygota</taxon>
        <taxon>Diptera</taxon>
        <taxon>Brachycera</taxon>
        <taxon>Muscomorpha</taxon>
        <taxon>Tephritoidea</taxon>
        <taxon>Tephritidae</taxon>
        <taxon>Ceratitis</taxon>
        <taxon>Ceratitis</taxon>
    </lineage>
</organism>